<dbReference type="Proteomes" id="UP000281549">
    <property type="component" value="Unassembled WGS sequence"/>
</dbReference>
<evidence type="ECO:0000256" key="3">
    <source>
        <dbReference type="ARBA" id="ARBA00009326"/>
    </source>
</evidence>
<evidence type="ECO:0000256" key="11">
    <source>
        <dbReference type="PIRSR" id="PIRSR038120-2"/>
    </source>
</evidence>
<dbReference type="EC" id="3.4.19.12" evidence="9 13"/>
<dbReference type="GO" id="GO:0005737">
    <property type="term" value="C:cytoplasm"/>
    <property type="evidence" value="ECO:0007669"/>
    <property type="project" value="TreeGrafter"/>
</dbReference>
<dbReference type="Pfam" id="PF18031">
    <property type="entry name" value="UCH_C"/>
    <property type="match status" value="1"/>
</dbReference>
<dbReference type="FunFam" id="3.40.532.10:FF:000003">
    <property type="entry name" value="Ubiquitin carboxyl-terminal hydrolase"/>
    <property type="match status" value="1"/>
</dbReference>
<evidence type="ECO:0000259" key="14">
    <source>
        <dbReference type="PROSITE" id="PS52048"/>
    </source>
</evidence>
<dbReference type="Proteomes" id="UP000030755">
    <property type="component" value="Unassembled WGS sequence"/>
</dbReference>
<dbReference type="Pfam" id="PF01088">
    <property type="entry name" value="Peptidase_C12"/>
    <property type="match status" value="1"/>
</dbReference>
<dbReference type="GO" id="GO:0071629">
    <property type="term" value="P:cytoplasm protein quality control by the ubiquitin-proteasome system"/>
    <property type="evidence" value="ECO:0007669"/>
    <property type="project" value="EnsemblFungi"/>
</dbReference>
<evidence type="ECO:0000256" key="13">
    <source>
        <dbReference type="RuleBase" id="RU361215"/>
    </source>
</evidence>
<feature type="active site" description="Proton donor" evidence="10 12">
    <location>
        <position position="160"/>
    </location>
</feature>
<dbReference type="InterPro" id="IPR041507">
    <property type="entry name" value="UCH_C"/>
</dbReference>
<reference evidence="16" key="3">
    <citation type="submission" date="2018-08" db="EMBL/GenBank/DDBJ databases">
        <title>Leveraging single-cell genomics to expand the Fungal Tree of Life.</title>
        <authorList>
            <consortium name="DOE Joint Genome Institute"/>
            <person name="Ahrendt S.R."/>
            <person name="Quandt C.A."/>
            <person name="Ciobanu D."/>
            <person name="Clum A."/>
            <person name="Salamov A."/>
            <person name="Andreopoulos B."/>
            <person name="Cheng J.-F."/>
            <person name="Woyke T."/>
            <person name="Pelin A."/>
            <person name="Henrissat B."/>
            <person name="Reynolds N."/>
            <person name="Benny G.L."/>
            <person name="Smith M.E."/>
            <person name="James T.Y."/>
            <person name="Grigoriev I.V."/>
        </authorList>
    </citation>
    <scope>NUCLEOTIDE SEQUENCE</scope>
    <source>
        <strain evidence="16">CSF55</strain>
    </source>
</reference>
<accession>A0A075AWV3</accession>
<keyword evidence="4 9" id="KW-0645">Protease</keyword>
<dbReference type="HOGENOM" id="CLU_018316_0_1_1"/>
<reference evidence="18" key="2">
    <citation type="journal article" date="2018" name="Nat. Microbiol.">
        <title>Leveraging single-cell genomics to expand the fungal tree of life.</title>
        <authorList>
            <person name="Ahrendt S.R."/>
            <person name="Quandt C.A."/>
            <person name="Ciobanu D."/>
            <person name="Clum A."/>
            <person name="Salamov A."/>
            <person name="Andreopoulos B."/>
            <person name="Cheng J.F."/>
            <person name="Woyke T."/>
            <person name="Pelin A."/>
            <person name="Henrissat B."/>
            <person name="Reynolds N.K."/>
            <person name="Benny G.L."/>
            <person name="Smith M.E."/>
            <person name="James T.Y."/>
            <person name="Grigoriev I.V."/>
        </authorList>
    </citation>
    <scope>NUCLEOTIDE SEQUENCE [LARGE SCALE GENOMIC DNA]</scope>
    <source>
        <strain evidence="18">CSF55</strain>
    </source>
</reference>
<dbReference type="STRING" id="988480.A0A075AWV3"/>
<comment type="similarity">
    <text evidence="3 9 12 13">Belongs to the peptidase C12 family.</text>
</comment>
<evidence type="ECO:0000256" key="5">
    <source>
        <dbReference type="ARBA" id="ARBA00022786"/>
    </source>
</evidence>
<dbReference type="PANTHER" id="PTHR10589:SF16">
    <property type="entry name" value="UBIQUITIN CARBOXYL-TERMINAL HYDROLASE ISOZYME L5"/>
    <property type="match status" value="1"/>
</dbReference>
<dbReference type="AlphaFoldDB" id="A0A075AWV3"/>
<evidence type="ECO:0000313" key="16">
    <source>
        <dbReference type="EMBL" id="RKP21252.1"/>
    </source>
</evidence>
<dbReference type="PROSITE" id="PS52049">
    <property type="entry name" value="ULD"/>
    <property type="match status" value="1"/>
</dbReference>
<evidence type="ECO:0000256" key="2">
    <source>
        <dbReference type="ARBA" id="ARBA00004123"/>
    </source>
</evidence>
<gene>
    <name evidence="15" type="ORF">O9G_002413</name>
    <name evidence="16" type="ORF">ROZALSC1DRAFT_27325</name>
</gene>
<evidence type="ECO:0000313" key="18">
    <source>
        <dbReference type="Proteomes" id="UP000281549"/>
    </source>
</evidence>
<keyword evidence="7 9" id="KW-0788">Thiol protease</keyword>
<evidence type="ECO:0000256" key="12">
    <source>
        <dbReference type="PROSITE-ProRule" id="PRU01393"/>
    </source>
</evidence>
<comment type="subcellular location">
    <subcellularLocation>
        <location evidence="2">Nucleus</location>
    </subcellularLocation>
</comment>
<dbReference type="GO" id="GO:0004843">
    <property type="term" value="F:cysteine-type deubiquitinase activity"/>
    <property type="evidence" value="ECO:0007669"/>
    <property type="project" value="UniProtKB-UniRule"/>
</dbReference>
<evidence type="ECO:0000256" key="6">
    <source>
        <dbReference type="ARBA" id="ARBA00022801"/>
    </source>
</evidence>
<dbReference type="InterPro" id="IPR038765">
    <property type="entry name" value="Papain-like_cys_pep_sf"/>
</dbReference>
<keyword evidence="6 9" id="KW-0378">Hydrolase</keyword>
<evidence type="ECO:0000256" key="4">
    <source>
        <dbReference type="ARBA" id="ARBA00022670"/>
    </source>
</evidence>
<dbReference type="EMBL" id="ML004973">
    <property type="protein sequence ID" value="RKP21252.1"/>
    <property type="molecule type" value="Genomic_DNA"/>
</dbReference>
<dbReference type="GO" id="GO:0000338">
    <property type="term" value="P:protein deneddylation"/>
    <property type="evidence" value="ECO:0007669"/>
    <property type="project" value="EnsemblFungi"/>
</dbReference>
<dbReference type="Gene3D" id="3.40.532.10">
    <property type="entry name" value="Peptidase C12, ubiquitin carboxyl-terminal hydrolase"/>
    <property type="match status" value="1"/>
</dbReference>
<dbReference type="GO" id="GO:0005634">
    <property type="term" value="C:nucleus"/>
    <property type="evidence" value="ECO:0007669"/>
    <property type="project" value="UniProtKB-SubCell"/>
</dbReference>
<dbReference type="PANTHER" id="PTHR10589">
    <property type="entry name" value="UBIQUITIN CARBOXYL-TERMINAL HYDROLASE"/>
    <property type="match status" value="1"/>
</dbReference>
<evidence type="ECO:0000256" key="10">
    <source>
        <dbReference type="PIRSR" id="PIRSR038120-1"/>
    </source>
</evidence>
<feature type="site" description="Important for enzyme activity" evidence="11 12">
    <location>
        <position position="175"/>
    </location>
</feature>
<dbReference type="Gene3D" id="1.20.58.860">
    <property type="match status" value="1"/>
</dbReference>
<evidence type="ECO:0000256" key="9">
    <source>
        <dbReference type="PIRNR" id="PIRNR038120"/>
    </source>
</evidence>
<feature type="site" description="Transition state stabilizer" evidence="12">
    <location>
        <position position="79"/>
    </location>
</feature>
<dbReference type="InterPro" id="IPR017390">
    <property type="entry name" value="Ubiquitinyl_hydrolase_UCH37"/>
</dbReference>
<comment type="catalytic activity">
    <reaction evidence="1 9 12 13">
        <text>Thiol-dependent hydrolysis of ester, thioester, amide, peptide and isopeptide bonds formed by the C-terminal Gly of ubiquitin (a 76-residue protein attached to proteins as an intracellular targeting signal).</text>
        <dbReference type="EC" id="3.4.19.12"/>
    </reaction>
</comment>
<evidence type="ECO:0000256" key="1">
    <source>
        <dbReference type="ARBA" id="ARBA00000707"/>
    </source>
</evidence>
<dbReference type="GO" id="GO:0019784">
    <property type="term" value="F:deNEDDylase activity"/>
    <property type="evidence" value="ECO:0007669"/>
    <property type="project" value="EnsemblFungi"/>
</dbReference>
<dbReference type="PROSITE" id="PS52048">
    <property type="entry name" value="UCH_DOMAIN"/>
    <property type="match status" value="1"/>
</dbReference>
<dbReference type="SUPFAM" id="SSF54001">
    <property type="entry name" value="Cysteine proteinases"/>
    <property type="match status" value="1"/>
</dbReference>
<feature type="active site" description="Nucleophile" evidence="10 12">
    <location>
        <position position="85"/>
    </location>
</feature>
<name>A0A075AWV3_ROZAC</name>
<evidence type="ECO:0000313" key="17">
    <source>
        <dbReference type="Proteomes" id="UP000030755"/>
    </source>
</evidence>
<keyword evidence="8" id="KW-0539">Nucleus</keyword>
<dbReference type="OrthoDB" id="1924260at2759"/>
<protein>
    <recommendedName>
        <fullName evidence="9 13">Ubiquitin carboxyl-terminal hydrolase</fullName>
        <ecNumber evidence="9 13">3.4.19.12</ecNumber>
    </recommendedName>
</protein>
<dbReference type="PIRSF" id="PIRSF038120">
    <property type="entry name" value="Ubiquitinyl_hydrolase_UCH37"/>
    <property type="match status" value="1"/>
</dbReference>
<dbReference type="InterPro" id="IPR036959">
    <property type="entry name" value="Peptidase_C12_UCH_sf"/>
</dbReference>
<reference evidence="15 17" key="1">
    <citation type="journal article" date="2013" name="Curr. Biol.">
        <title>Shared signatures of parasitism and phylogenomics unite Cryptomycota and microsporidia.</title>
        <authorList>
            <person name="James T.Y."/>
            <person name="Pelin A."/>
            <person name="Bonen L."/>
            <person name="Ahrendt S."/>
            <person name="Sain D."/>
            <person name="Corradi N."/>
            <person name="Stajich J.E."/>
        </authorList>
    </citation>
    <scope>NUCLEOTIDE SEQUENCE [LARGE SCALE GENOMIC DNA]</scope>
    <source>
        <strain evidence="15 17">CSF55</strain>
        <strain evidence="15 17">CSF55</strain>
    </source>
</reference>
<keyword evidence="5 9" id="KW-0833">Ubl conjugation pathway</keyword>
<sequence>MSGEGWCLIESDPAVFTELLENIGVKGLQVEEVYSFDVDTLKELEPVYGLIFLFKWEGKNKTTEQEQLFDDPNLFFANQMINNACATQAILNICLNLDDNVLNEELLNFKQFTKEFDSETKGIAIGNSDHIRDVHNSFARANPFFSDNVKTATEDDDVFHFTAFIPFNGNLIELDGLKKGPVNLGECTDQDWLQKASATLIERISKYQNELRFSLMAIIRKREDIYQQELKSIQERLQSIDIKTSSSESTESLAAVKRELLDRKTNILEKQSFEVRKKEKGRKENLRRKHNYIPLAVELIKCMAVEGTLKTLLEN</sequence>
<evidence type="ECO:0000256" key="8">
    <source>
        <dbReference type="ARBA" id="ARBA00023242"/>
    </source>
</evidence>
<dbReference type="OMA" id="YIQYEIQ"/>
<feature type="domain" description="UCH catalytic" evidence="14">
    <location>
        <begin position="5"/>
        <end position="220"/>
    </location>
</feature>
<dbReference type="PRINTS" id="PR00707">
    <property type="entry name" value="UBCTHYDRLASE"/>
</dbReference>
<evidence type="ECO:0000313" key="15">
    <source>
        <dbReference type="EMBL" id="EPZ34815.1"/>
    </source>
</evidence>
<dbReference type="EMBL" id="KE560907">
    <property type="protein sequence ID" value="EPZ34815.1"/>
    <property type="molecule type" value="Genomic_DNA"/>
</dbReference>
<evidence type="ECO:0000256" key="7">
    <source>
        <dbReference type="ARBA" id="ARBA00022807"/>
    </source>
</evidence>
<dbReference type="CDD" id="cd09617">
    <property type="entry name" value="Peptidase_C12_UCH37_BAP1"/>
    <property type="match status" value="1"/>
</dbReference>
<proteinExistence type="inferred from homology"/>
<keyword evidence="17" id="KW-1185">Reference proteome</keyword>
<dbReference type="GO" id="GO:0016579">
    <property type="term" value="P:protein deubiquitination"/>
    <property type="evidence" value="ECO:0007669"/>
    <property type="project" value="InterPro"/>
</dbReference>
<dbReference type="InterPro" id="IPR001578">
    <property type="entry name" value="Peptidase_C12_UCH"/>
</dbReference>
<organism evidence="15 17">
    <name type="scientific">Rozella allomycis (strain CSF55)</name>
    <dbReference type="NCBI Taxonomy" id="988480"/>
    <lineage>
        <taxon>Eukaryota</taxon>
        <taxon>Fungi</taxon>
        <taxon>Fungi incertae sedis</taxon>
        <taxon>Cryptomycota</taxon>
        <taxon>Cryptomycota incertae sedis</taxon>
        <taxon>Rozella</taxon>
    </lineage>
</organism>